<evidence type="ECO:0000259" key="2">
    <source>
        <dbReference type="Pfam" id="PF20753"/>
    </source>
</evidence>
<dbReference type="Proteomes" id="UP000283975">
    <property type="component" value="Unassembled WGS sequence"/>
</dbReference>
<organism evidence="3 4">
    <name type="scientific">Enterocloster bolteae</name>
    <dbReference type="NCBI Taxonomy" id="208479"/>
    <lineage>
        <taxon>Bacteria</taxon>
        <taxon>Bacillati</taxon>
        <taxon>Bacillota</taxon>
        <taxon>Clostridia</taxon>
        <taxon>Lachnospirales</taxon>
        <taxon>Lachnospiraceae</taxon>
        <taxon>Enterocloster</taxon>
    </lineage>
</organism>
<dbReference type="Pfam" id="PF20753">
    <property type="entry name" value="DUF6558_C"/>
    <property type="match status" value="1"/>
</dbReference>
<protein>
    <recommendedName>
        <fullName evidence="5">Phage tail protein</fullName>
    </recommendedName>
</protein>
<dbReference type="Pfam" id="PF20195">
    <property type="entry name" value="DUF6558"/>
    <property type="match status" value="1"/>
</dbReference>
<accession>A0A414AEX6</accession>
<feature type="domain" description="Phage tail-like C-terminal" evidence="2">
    <location>
        <begin position="135"/>
        <end position="252"/>
    </location>
</feature>
<reference evidence="3 4" key="1">
    <citation type="submission" date="2018-08" db="EMBL/GenBank/DDBJ databases">
        <title>A genome reference for cultivated species of the human gut microbiota.</title>
        <authorList>
            <person name="Zou Y."/>
            <person name="Xue W."/>
            <person name="Luo G."/>
        </authorList>
    </citation>
    <scope>NUCLEOTIDE SEQUENCE [LARGE SCALE GENOMIC DNA]</scope>
    <source>
        <strain evidence="3 4">AM35-14</strain>
    </source>
</reference>
<dbReference type="RefSeq" id="WP_002572452.1">
    <property type="nucleotide sequence ID" value="NZ_JADMVR010000005.1"/>
</dbReference>
<feature type="domain" description="DUF6558" evidence="1">
    <location>
        <begin position="3"/>
        <end position="132"/>
    </location>
</feature>
<dbReference type="InterPro" id="IPR048276">
    <property type="entry name" value="Phage_tail-like_C"/>
</dbReference>
<evidence type="ECO:0000313" key="3">
    <source>
        <dbReference type="EMBL" id="RHC45946.1"/>
    </source>
</evidence>
<dbReference type="InterPro" id="IPR046688">
    <property type="entry name" value="DUF6558_N"/>
</dbReference>
<evidence type="ECO:0000259" key="1">
    <source>
        <dbReference type="Pfam" id="PF20195"/>
    </source>
</evidence>
<proteinExistence type="predicted"/>
<dbReference type="AlphaFoldDB" id="A0A414AEX6"/>
<dbReference type="EMBL" id="QSHZ01000068">
    <property type="protein sequence ID" value="RHC45946.1"/>
    <property type="molecule type" value="Genomic_DNA"/>
</dbReference>
<gene>
    <name evidence="3" type="ORF">DW839_31820</name>
</gene>
<comment type="caution">
    <text evidence="3">The sequence shown here is derived from an EMBL/GenBank/DDBJ whole genome shotgun (WGS) entry which is preliminary data.</text>
</comment>
<evidence type="ECO:0000313" key="4">
    <source>
        <dbReference type="Proteomes" id="UP000283975"/>
    </source>
</evidence>
<sequence>MFDRFIFDNIPCNEYGVTCVSFSSPGMETISAQESELETEKSIRGDIFHITSHEYTKPLTFTIQIVNKDFSPISSIQERALKKWMCQRGKYKPFCIYDKRYADTWFFANINNPKSIYICDTVGLEFTVTTNAPFGFSDIRDKRWILEGNDTIKDLYVDNDEELPIYPTLTITTSAPGTLNLTNQSLVDVPNTLTIDNCVADEVLTLECGYPHISSSIPSHKVFDDFNKFWLYLVDGYNRIAVSIPCTIELQYREYRKVGIV</sequence>
<evidence type="ECO:0008006" key="5">
    <source>
        <dbReference type="Google" id="ProtNLM"/>
    </source>
</evidence>
<name>A0A414AEX6_9FIRM</name>